<evidence type="ECO:0000259" key="1">
    <source>
        <dbReference type="Pfam" id="PF03372"/>
    </source>
</evidence>
<dbReference type="Proteomes" id="UP000244948">
    <property type="component" value="Unassembled WGS sequence"/>
</dbReference>
<dbReference type="NCBIfam" id="NF003841">
    <property type="entry name" value="PRK05421.1-3"/>
    <property type="match status" value="1"/>
</dbReference>
<dbReference type="GO" id="GO:0004527">
    <property type="term" value="F:exonuclease activity"/>
    <property type="evidence" value="ECO:0007669"/>
    <property type="project" value="UniProtKB-KW"/>
</dbReference>
<evidence type="ECO:0000313" key="3">
    <source>
        <dbReference type="Proteomes" id="UP000244948"/>
    </source>
</evidence>
<keyword evidence="2" id="KW-0378">Hydrolase</keyword>
<accession>A0A2U2ANC6</accession>
<dbReference type="NCBIfam" id="NF003840">
    <property type="entry name" value="PRK05421.1-2"/>
    <property type="match status" value="1"/>
</dbReference>
<dbReference type="Gene3D" id="3.60.10.10">
    <property type="entry name" value="Endonuclease/exonuclease/phosphatase"/>
    <property type="match status" value="1"/>
</dbReference>
<sequence>MANHKNHLFRFTAQQNGKETLHGETRLDRFYPFSKDNRLTVMVWNIYKQQKLNWLPLLTEYGKDRDLILLQEAKASEELIQFSKKHFLVGDQVPAIEITKDAYGVMTLASSYPLYTRPFRTTEPFLRLAKSALVTVYPLYDKRLLMVVNVHSVNFSLGVKIYREQIQSIAEHVINHNGPVIFAGDFNTWSRKRRHLLYLFTRRMGLKPVIFNDDHRKAFFNSPLDFVFYRGLRLEKSEVIKTDASDHNPLLVDFRLH</sequence>
<dbReference type="SUPFAM" id="SSF56219">
    <property type="entry name" value="DNase I-like"/>
    <property type="match status" value="1"/>
</dbReference>
<keyword evidence="2" id="KW-0540">Nuclease</keyword>
<dbReference type="Pfam" id="PF03372">
    <property type="entry name" value="Exo_endo_phos"/>
    <property type="match status" value="1"/>
</dbReference>
<dbReference type="GO" id="GO:0004519">
    <property type="term" value="F:endonuclease activity"/>
    <property type="evidence" value="ECO:0007669"/>
    <property type="project" value="UniProtKB-KW"/>
</dbReference>
<keyword evidence="2" id="KW-0269">Exonuclease</keyword>
<dbReference type="NCBIfam" id="NF003842">
    <property type="entry name" value="PRK05421.1-4"/>
    <property type="match status" value="1"/>
</dbReference>
<dbReference type="NCBIfam" id="NF003839">
    <property type="entry name" value="PRK05421.1-1"/>
    <property type="match status" value="1"/>
</dbReference>
<keyword evidence="3" id="KW-1185">Reference proteome</keyword>
<dbReference type="EMBL" id="QEWR01000002">
    <property type="protein sequence ID" value="PWD84668.1"/>
    <property type="molecule type" value="Genomic_DNA"/>
</dbReference>
<dbReference type="InterPro" id="IPR005135">
    <property type="entry name" value="Endo/exonuclease/phosphatase"/>
</dbReference>
<evidence type="ECO:0000313" key="2">
    <source>
        <dbReference type="EMBL" id="PWD84668.1"/>
    </source>
</evidence>
<comment type="caution">
    <text evidence="2">The sequence shown here is derived from an EMBL/GenBank/DDBJ whole genome shotgun (WGS) entry which is preliminary data.</text>
</comment>
<protein>
    <submittedName>
        <fullName evidence="2">Endonuclease/exonuclease/phosphatase family protein</fullName>
    </submittedName>
</protein>
<dbReference type="AlphaFoldDB" id="A0A2U2ANC6"/>
<feature type="domain" description="Endonuclease/exonuclease/phosphatase" evidence="1">
    <location>
        <begin position="42"/>
        <end position="247"/>
    </location>
</feature>
<reference evidence="2 3" key="1">
    <citation type="journal article" date="2018" name="Genome Announc.">
        <title>Ignatzschineria cameli sp. nov., isolated from necrotic foot tissue of dromedaries (Camelus dromedarius) and associated maggots (Wohlfahrtia species) in Dubai.</title>
        <authorList>
            <person name="Tsang C.C."/>
            <person name="Tang J.Y."/>
            <person name="Fong J.Y."/>
            <person name="Kinne J."/>
            <person name="Lee H.H."/>
            <person name="Joseph M."/>
            <person name="Jose S."/>
            <person name="Schuster R.K."/>
            <person name="Tang Y."/>
            <person name="Sivakumar S."/>
            <person name="Chen J.H."/>
            <person name="Teng J.L."/>
            <person name="Lau S.K."/>
            <person name="Wernery U."/>
            <person name="Woo P.C."/>
        </authorList>
    </citation>
    <scope>NUCLEOTIDE SEQUENCE [LARGE SCALE GENOMIC DNA]</scope>
    <source>
        <strain evidence="2 3">KCTC 22643</strain>
    </source>
</reference>
<organism evidence="2 3">
    <name type="scientific">Ignatzschineria indica</name>
    <dbReference type="NCBI Taxonomy" id="472583"/>
    <lineage>
        <taxon>Bacteria</taxon>
        <taxon>Pseudomonadati</taxon>
        <taxon>Pseudomonadota</taxon>
        <taxon>Gammaproteobacteria</taxon>
        <taxon>Cardiobacteriales</taxon>
        <taxon>Ignatzschineriaceae</taxon>
        <taxon>Ignatzschineria</taxon>
    </lineage>
</organism>
<keyword evidence="2" id="KW-0255">Endonuclease</keyword>
<name>A0A2U2ANC6_9GAMM</name>
<proteinExistence type="predicted"/>
<dbReference type="InterPro" id="IPR036691">
    <property type="entry name" value="Endo/exonu/phosph_ase_sf"/>
</dbReference>
<gene>
    <name evidence="2" type="ORF">DC082_03845</name>
</gene>